<gene>
    <name evidence="1" type="ORF">CF165_32770</name>
</gene>
<dbReference type="InterPro" id="IPR014729">
    <property type="entry name" value="Rossmann-like_a/b/a_fold"/>
</dbReference>
<accession>A0A229SXE3</accession>
<comment type="caution">
    <text evidence="1">The sequence shown here is derived from an EMBL/GenBank/DDBJ whole genome shotgun (WGS) entry which is preliminary data.</text>
</comment>
<dbReference type="AlphaFoldDB" id="A0A229SXE3"/>
<evidence type="ECO:0000313" key="1">
    <source>
        <dbReference type="EMBL" id="OXM63169.1"/>
    </source>
</evidence>
<sequence length="227" mass="26327">MTPSDQIRAQIAAEGKPVLLGFSRGKDSLASWLAMREAGIAVVPYHLYLIPGLRFVEESLAFYEDFFGTKILNLPHPSLYRWLNAFVFQPPERCSIIEAAQFPEPTYQELAEEIRDDLDLPGAWNADGVRAADSPNRRMAMVTHGPLKEQTRRVSIVWDWRIADVRAALDRHACPLPPEYEWFGRSFDGLDFRFLDKIRRHAPEDYQRILDWFPLADLEVFRRELRP</sequence>
<evidence type="ECO:0000313" key="2">
    <source>
        <dbReference type="Proteomes" id="UP000215199"/>
    </source>
</evidence>
<dbReference type="EMBL" id="NMUL01000038">
    <property type="protein sequence ID" value="OXM63169.1"/>
    <property type="molecule type" value="Genomic_DNA"/>
</dbReference>
<dbReference type="SUPFAM" id="SSF52402">
    <property type="entry name" value="Adenine nucleotide alpha hydrolases-like"/>
    <property type="match status" value="1"/>
</dbReference>
<dbReference type="Gene3D" id="3.40.50.620">
    <property type="entry name" value="HUPs"/>
    <property type="match status" value="1"/>
</dbReference>
<dbReference type="OrthoDB" id="5081882at2"/>
<reference evidence="2" key="1">
    <citation type="submission" date="2017-07" db="EMBL/GenBank/DDBJ databases">
        <title>Comparative genome mining reveals phylogenetic distribution patterns of secondary metabolites in Amycolatopsis.</title>
        <authorList>
            <person name="Adamek M."/>
            <person name="Alanjary M."/>
            <person name="Sales-Ortells H."/>
            <person name="Goodfellow M."/>
            <person name="Bull A.T."/>
            <person name="Kalinowski J."/>
            <person name="Ziemert N."/>
        </authorList>
    </citation>
    <scope>NUCLEOTIDE SEQUENCE [LARGE SCALE GENOMIC DNA]</scope>
    <source>
        <strain evidence="2">H5</strain>
    </source>
</reference>
<name>A0A229SXE3_9PSEU</name>
<dbReference type="Proteomes" id="UP000215199">
    <property type="component" value="Unassembled WGS sequence"/>
</dbReference>
<proteinExistence type="predicted"/>
<keyword evidence="2" id="KW-1185">Reference proteome</keyword>
<organism evidence="1 2">
    <name type="scientific">Amycolatopsis vastitatis</name>
    <dbReference type="NCBI Taxonomy" id="1905142"/>
    <lineage>
        <taxon>Bacteria</taxon>
        <taxon>Bacillati</taxon>
        <taxon>Actinomycetota</taxon>
        <taxon>Actinomycetes</taxon>
        <taxon>Pseudonocardiales</taxon>
        <taxon>Pseudonocardiaceae</taxon>
        <taxon>Amycolatopsis</taxon>
    </lineage>
</organism>
<protein>
    <submittedName>
        <fullName evidence="1">Phosphoadenosine phosphosulfate reductase</fullName>
    </submittedName>
</protein>